<gene>
    <name evidence="1" type="ORF">CC78DRAFT_463108</name>
</gene>
<dbReference type="EMBL" id="ML986614">
    <property type="protein sequence ID" value="KAF2264722.1"/>
    <property type="molecule type" value="Genomic_DNA"/>
</dbReference>
<accession>A0A9P4KBG9</accession>
<proteinExistence type="predicted"/>
<feature type="non-terminal residue" evidence="1">
    <location>
        <position position="1"/>
    </location>
</feature>
<keyword evidence="2" id="KW-1185">Reference proteome</keyword>
<name>A0A9P4KBG9_9PLEO</name>
<reference evidence="2" key="1">
    <citation type="journal article" date="2020" name="Stud. Mycol.">
        <title>101 Dothideomycetes genomes: A test case for predicting lifestyles and emergence of pathogens.</title>
        <authorList>
            <person name="Haridas S."/>
            <person name="Albert R."/>
            <person name="Binder M."/>
            <person name="Bloem J."/>
            <person name="LaButti K."/>
            <person name="Salamov A."/>
            <person name="Andreopoulos B."/>
            <person name="Baker S."/>
            <person name="Barry K."/>
            <person name="Bills G."/>
            <person name="Bluhm B."/>
            <person name="Cannon C."/>
            <person name="Castanera R."/>
            <person name="Culley D."/>
            <person name="Daum C."/>
            <person name="Ezra D."/>
            <person name="Gonzalez J."/>
            <person name="Henrissat B."/>
            <person name="Kuo A."/>
            <person name="Liang C."/>
            <person name="Lipzen A."/>
            <person name="Lutzoni F."/>
            <person name="Magnuson J."/>
            <person name="Mondo S."/>
            <person name="Nolan M."/>
            <person name="Ohm R."/>
            <person name="Pangilinan J."/>
            <person name="Park H.-J."/>
            <person name="Ramirez L."/>
            <person name="Alfaro M."/>
            <person name="Sun H."/>
            <person name="Tritt A."/>
            <person name="Yoshinaga Y."/>
            <person name="Zwiers L.-H."/>
            <person name="Turgeon B."/>
            <person name="Goodwin S."/>
            <person name="Spatafora J."/>
            <person name="Crous P."/>
            <person name="Grigoriev I."/>
        </authorList>
    </citation>
    <scope>NUCLEOTIDE SEQUENCE [LARGE SCALE GENOMIC DNA]</scope>
    <source>
        <strain evidence="2">CBS 304.66</strain>
    </source>
</reference>
<dbReference type="Proteomes" id="UP000800093">
    <property type="component" value="Unassembled WGS sequence"/>
</dbReference>
<sequence>RVSRVFFKGSKTAFAHLIYNNSKLLSLPLVINREEIAPIYKVKILGVILD</sequence>
<organism evidence="1 2">
    <name type="scientific">Lojkania enalia</name>
    <dbReference type="NCBI Taxonomy" id="147567"/>
    <lineage>
        <taxon>Eukaryota</taxon>
        <taxon>Fungi</taxon>
        <taxon>Dikarya</taxon>
        <taxon>Ascomycota</taxon>
        <taxon>Pezizomycotina</taxon>
        <taxon>Dothideomycetes</taxon>
        <taxon>Pleosporomycetidae</taxon>
        <taxon>Pleosporales</taxon>
        <taxon>Pleosporales incertae sedis</taxon>
        <taxon>Lojkania</taxon>
    </lineage>
</organism>
<evidence type="ECO:0000313" key="2">
    <source>
        <dbReference type="Proteomes" id="UP000800093"/>
    </source>
</evidence>
<dbReference type="AlphaFoldDB" id="A0A9P4KBG9"/>
<protein>
    <submittedName>
        <fullName evidence="1">Uncharacterized protein</fullName>
    </submittedName>
</protein>
<evidence type="ECO:0000313" key="1">
    <source>
        <dbReference type="EMBL" id="KAF2264722.1"/>
    </source>
</evidence>
<comment type="caution">
    <text evidence="1">The sequence shown here is derived from an EMBL/GenBank/DDBJ whole genome shotgun (WGS) entry which is preliminary data.</text>
</comment>